<evidence type="ECO:0000256" key="1">
    <source>
        <dbReference type="SAM" id="Phobius"/>
    </source>
</evidence>
<keyword evidence="4" id="KW-1185">Reference proteome</keyword>
<dbReference type="InterPro" id="IPR007658">
    <property type="entry name" value="DUF594"/>
</dbReference>
<protein>
    <recommendedName>
        <fullName evidence="2">DUF4220 domain-containing protein</fullName>
    </recommendedName>
</protein>
<evidence type="ECO:0000259" key="2">
    <source>
        <dbReference type="Pfam" id="PF13968"/>
    </source>
</evidence>
<dbReference type="OrthoDB" id="1689146at2759"/>
<accession>A0A8T3ADB8</accession>
<keyword evidence="1" id="KW-0472">Membrane</keyword>
<comment type="caution">
    <text evidence="3">The sequence shown here is derived from an EMBL/GenBank/DDBJ whole genome shotgun (WGS) entry which is preliminary data.</text>
</comment>
<feature type="domain" description="DUF4220" evidence="2">
    <location>
        <begin position="6"/>
        <end position="176"/>
    </location>
</feature>
<sequence>MEDLNSLNEAFGLYSACKPFFVDVIPLVEVYEKTGNLIKEMTAKEVLIMTGMELNYAFDELYTKATVNHSRVGYALRGLCSICILLSFSRFVLVPKDDFDKLDVVITYVLLVASIFLDVMATIMILFSDWMIVTLLNVKKLDNWGEWLAKHIARIKRVWLKRRYWSGEMPQLNLVSNCLKNFALIRAPRLGIMDWLKEKLSLVQEIKLYPSWTTGFETYTLHTLQPVQATDELQEIIATYAQRRLHESWDKFNQLAGLSALQQITTAPTWVVPSFVKLVEGLSFDQQVLVWHISTELCLHWKSKSVHPLHPHQMEIEEEDNKPQGVKRKSSEMEVCKYLSNYMMYLVLMRPDMMSTMGGASPLVFWHACYDLVQFIRRSGDDHHLLMPNVKVEEACRKMMTTPIEWIRYPSLFEIARVLAHLMLVIEDEERWRVVTSAWVELLMQGAKNTRAIMHVKQLSKGGELLTFIWLLTKHVGMVDALDIGAYMTGGALDMAKQLLFMIKIYSENQL</sequence>
<feature type="transmembrane region" description="Helical" evidence="1">
    <location>
        <begin position="105"/>
        <end position="127"/>
    </location>
</feature>
<dbReference type="PANTHER" id="PTHR31325">
    <property type="entry name" value="OS01G0798800 PROTEIN-RELATED"/>
    <property type="match status" value="1"/>
</dbReference>
<keyword evidence="1" id="KW-1133">Transmembrane helix</keyword>
<name>A0A8T3ADB8_DENNO</name>
<feature type="transmembrane region" description="Helical" evidence="1">
    <location>
        <begin position="74"/>
        <end position="93"/>
    </location>
</feature>
<evidence type="ECO:0000313" key="4">
    <source>
        <dbReference type="Proteomes" id="UP000829196"/>
    </source>
</evidence>
<keyword evidence="1" id="KW-0812">Transmembrane</keyword>
<dbReference type="EMBL" id="JAGYWB010000017">
    <property type="protein sequence ID" value="KAI0494061.1"/>
    <property type="molecule type" value="Genomic_DNA"/>
</dbReference>
<organism evidence="3 4">
    <name type="scientific">Dendrobium nobile</name>
    <name type="common">Orchid</name>
    <dbReference type="NCBI Taxonomy" id="94219"/>
    <lineage>
        <taxon>Eukaryota</taxon>
        <taxon>Viridiplantae</taxon>
        <taxon>Streptophyta</taxon>
        <taxon>Embryophyta</taxon>
        <taxon>Tracheophyta</taxon>
        <taxon>Spermatophyta</taxon>
        <taxon>Magnoliopsida</taxon>
        <taxon>Liliopsida</taxon>
        <taxon>Asparagales</taxon>
        <taxon>Orchidaceae</taxon>
        <taxon>Epidendroideae</taxon>
        <taxon>Malaxideae</taxon>
        <taxon>Dendrobiinae</taxon>
        <taxon>Dendrobium</taxon>
    </lineage>
</organism>
<evidence type="ECO:0000313" key="3">
    <source>
        <dbReference type="EMBL" id="KAI0494061.1"/>
    </source>
</evidence>
<dbReference type="Proteomes" id="UP000829196">
    <property type="component" value="Unassembled WGS sequence"/>
</dbReference>
<dbReference type="AlphaFoldDB" id="A0A8T3ADB8"/>
<gene>
    <name evidence="3" type="ORF">KFK09_024192</name>
</gene>
<dbReference type="Pfam" id="PF13968">
    <property type="entry name" value="DUF4220"/>
    <property type="match status" value="1"/>
</dbReference>
<reference evidence="3" key="1">
    <citation type="journal article" date="2022" name="Front. Genet.">
        <title>Chromosome-Scale Assembly of the Dendrobium nobile Genome Provides Insights Into the Molecular Mechanism of the Biosynthesis of the Medicinal Active Ingredient of Dendrobium.</title>
        <authorList>
            <person name="Xu Q."/>
            <person name="Niu S.-C."/>
            <person name="Li K.-L."/>
            <person name="Zheng P.-J."/>
            <person name="Zhang X.-J."/>
            <person name="Jia Y."/>
            <person name="Liu Y."/>
            <person name="Niu Y.-X."/>
            <person name="Yu L.-H."/>
            <person name="Chen D.-F."/>
            <person name="Zhang G.-Q."/>
        </authorList>
    </citation>
    <scope>NUCLEOTIDE SEQUENCE</scope>
    <source>
        <tissue evidence="3">Leaf</tissue>
    </source>
</reference>
<dbReference type="Pfam" id="PF04578">
    <property type="entry name" value="DUF594"/>
    <property type="match status" value="1"/>
</dbReference>
<dbReference type="InterPro" id="IPR025315">
    <property type="entry name" value="DUF4220"/>
</dbReference>
<proteinExistence type="predicted"/>